<sequence length="655" mass="73561">MDEVSSVSITQPLKGLSREAFRINFRRHAFQILNRGLFWFGPALYLLGLVLLLLLPLQLPSTWPQLHHRAEIDEKALLVGQVNRYFYHADVDQSFHSEFGMQLFQQNITLLEQATLIQDELDKLGLDTFIQYFHYPANDELVKGYNIHGVLRAPRGDGTEAMVLTAPLTLADNAFNANGIRYLLQLAKFLKKYSFWSKDIIILVTTNNAYGTYSWLQAYHGFKPDVKQGLIFDSLDTHAGSIQSAISLEFPGTEDYTSIGIFPEGINGLLPNADLVTTIILSISDPYYGSPLELHHGDHKTVGYSMTDQYLACIKRLWRFIGYQASCMPKASHALFLQYKIEAITLRGLVIPGFSQSVGAIQVGQILENALRSFNNLLEKLHHSYWFYFMPTASEFIPISVYIAPVAILASSIIIFSIGKWWETPFALIASKNLKIDQSASSIYVHRVLGVTSFTHFVRPMFLPLLTLATSFGACSWMMVNIETITYISAMRTDLFALVETTIIGLQIFLVYYIMPFVHRLAYGSGASTKTSVPAWKIVRLCCCCVLGVFLFMLAGINPSLCILVALPYVPVFLFIRPTTSKVLRIAQIVLLNLLSPPGYLLLACFLYGDTAVVAQAVKDAVFDWHFFGSQLVPFVCLLIWPLNLTAQTLVEMET</sequence>
<gene>
    <name evidence="2" type="ORF">BDEG_28156</name>
</gene>
<dbReference type="Pfam" id="PF04114">
    <property type="entry name" value="Gaa1"/>
    <property type="match status" value="1"/>
</dbReference>
<name>A0A177WZ73_BATDL</name>
<feature type="transmembrane region" description="Helical" evidence="1">
    <location>
        <begin position="586"/>
        <end position="609"/>
    </location>
</feature>
<dbReference type="GO" id="GO:0016255">
    <property type="term" value="P:attachment of GPI anchor to protein"/>
    <property type="evidence" value="ECO:0007669"/>
    <property type="project" value="TreeGrafter"/>
</dbReference>
<keyword evidence="1" id="KW-1133">Transmembrane helix</keyword>
<feature type="transmembrane region" description="Helical" evidence="1">
    <location>
        <begin position="621"/>
        <end position="643"/>
    </location>
</feature>
<protein>
    <recommendedName>
        <fullName evidence="4">Gaa1-like, GPI transamidase component</fullName>
    </recommendedName>
</protein>
<dbReference type="PANTHER" id="PTHR13304">
    <property type="entry name" value="GLYCOSYLPHOSPHATIDYLINOSITOL ANCHOR ATTACHMENT 1 PROTEIN"/>
    <property type="match status" value="1"/>
</dbReference>
<dbReference type="InterPro" id="IPR007246">
    <property type="entry name" value="Gaa1"/>
</dbReference>
<organism evidence="2 3">
    <name type="scientific">Batrachochytrium dendrobatidis (strain JEL423)</name>
    <dbReference type="NCBI Taxonomy" id="403673"/>
    <lineage>
        <taxon>Eukaryota</taxon>
        <taxon>Fungi</taxon>
        <taxon>Fungi incertae sedis</taxon>
        <taxon>Chytridiomycota</taxon>
        <taxon>Chytridiomycota incertae sedis</taxon>
        <taxon>Chytridiomycetes</taxon>
        <taxon>Rhizophydiales</taxon>
        <taxon>Rhizophydiales incertae sedis</taxon>
        <taxon>Batrachochytrium</taxon>
    </lineage>
</organism>
<keyword evidence="1" id="KW-0812">Transmembrane</keyword>
<evidence type="ECO:0000313" key="2">
    <source>
        <dbReference type="EMBL" id="OAJ44984.1"/>
    </source>
</evidence>
<feature type="transmembrane region" description="Helical" evidence="1">
    <location>
        <begin position="396"/>
        <end position="418"/>
    </location>
</feature>
<feature type="transmembrane region" description="Helical" evidence="1">
    <location>
        <begin position="37"/>
        <end position="59"/>
    </location>
</feature>
<dbReference type="OrthoDB" id="445301at2759"/>
<dbReference type="SUPFAM" id="SSF53187">
    <property type="entry name" value="Zn-dependent exopeptidases"/>
    <property type="match status" value="1"/>
</dbReference>
<proteinExistence type="predicted"/>
<dbReference type="VEuPathDB" id="FungiDB:BDEG_28156"/>
<dbReference type="EMBL" id="DS022314">
    <property type="protein sequence ID" value="OAJ44984.1"/>
    <property type="molecule type" value="Genomic_DNA"/>
</dbReference>
<evidence type="ECO:0000256" key="1">
    <source>
        <dbReference type="SAM" id="Phobius"/>
    </source>
</evidence>
<dbReference type="AlphaFoldDB" id="A0A177WZ73"/>
<dbReference type="PANTHER" id="PTHR13304:SF0">
    <property type="entry name" value="GLYCOSYLPHOSPHATIDYLINOSITOL ANCHOR ATTACHMENT 1 PROTEIN"/>
    <property type="match status" value="1"/>
</dbReference>
<reference evidence="2 3" key="1">
    <citation type="submission" date="2006-10" db="EMBL/GenBank/DDBJ databases">
        <title>The Genome Sequence of Batrachochytrium dendrobatidis JEL423.</title>
        <authorList>
            <consortium name="The Broad Institute Genome Sequencing Platform"/>
            <person name="Birren B."/>
            <person name="Lander E."/>
            <person name="Galagan J."/>
            <person name="Cuomo C."/>
            <person name="Devon K."/>
            <person name="Jaffe D."/>
            <person name="Butler J."/>
            <person name="Alvarez P."/>
            <person name="Gnerre S."/>
            <person name="Grabherr M."/>
            <person name="Kleber M."/>
            <person name="Mauceli E."/>
            <person name="Brockman W."/>
            <person name="Young S."/>
            <person name="LaButti K."/>
            <person name="Sykes S."/>
            <person name="DeCaprio D."/>
            <person name="Crawford M."/>
            <person name="Koehrsen M."/>
            <person name="Engels R."/>
            <person name="Montgomery P."/>
            <person name="Pearson M."/>
            <person name="Howarth C."/>
            <person name="Larson L."/>
            <person name="White J."/>
            <person name="O'Leary S."/>
            <person name="Kodira C."/>
            <person name="Zeng Q."/>
            <person name="Yandava C."/>
            <person name="Alvarado L."/>
            <person name="Longcore J."/>
            <person name="James T."/>
        </authorList>
    </citation>
    <scope>NUCLEOTIDE SEQUENCE [LARGE SCALE GENOMIC DNA]</scope>
    <source>
        <strain evidence="2 3">JEL423</strain>
    </source>
</reference>
<dbReference type="GO" id="GO:0042765">
    <property type="term" value="C:GPI-anchor transamidase complex"/>
    <property type="evidence" value="ECO:0007669"/>
    <property type="project" value="InterPro"/>
</dbReference>
<accession>A0A177WZ73</accession>
<reference evidence="2 3" key="2">
    <citation type="submission" date="2016-05" db="EMBL/GenBank/DDBJ databases">
        <title>Lineage-specific infection strategies underlie the spectrum of fungal disease in amphibians.</title>
        <authorList>
            <person name="Cuomo C.A."/>
            <person name="Farrer R.A."/>
            <person name="James T."/>
            <person name="Longcore J."/>
            <person name="Birren B."/>
        </authorList>
    </citation>
    <scope>NUCLEOTIDE SEQUENCE [LARGE SCALE GENOMIC DNA]</scope>
    <source>
        <strain evidence="2 3">JEL423</strain>
    </source>
</reference>
<dbReference type="Proteomes" id="UP000077115">
    <property type="component" value="Unassembled WGS sequence"/>
</dbReference>
<evidence type="ECO:0000313" key="3">
    <source>
        <dbReference type="Proteomes" id="UP000077115"/>
    </source>
</evidence>
<dbReference type="STRING" id="403673.A0A177WZ73"/>
<feature type="transmembrane region" description="Helical" evidence="1">
    <location>
        <begin position="461"/>
        <end position="482"/>
    </location>
</feature>
<feature type="transmembrane region" description="Helical" evidence="1">
    <location>
        <begin position="561"/>
        <end position="580"/>
    </location>
</feature>
<evidence type="ECO:0008006" key="4">
    <source>
        <dbReference type="Google" id="ProtNLM"/>
    </source>
</evidence>
<keyword evidence="1" id="KW-0472">Membrane</keyword>
<dbReference type="eggNOG" id="KOG3566">
    <property type="taxonomic scope" value="Eukaryota"/>
</dbReference>
<feature type="transmembrane region" description="Helical" evidence="1">
    <location>
        <begin position="494"/>
        <end position="515"/>
    </location>
</feature>